<dbReference type="InterPro" id="IPR025384">
    <property type="entry name" value="DUF4298"/>
</dbReference>
<keyword evidence="2" id="KW-1185">Reference proteome</keyword>
<dbReference type="Proteomes" id="UP000199373">
    <property type="component" value="Unassembled WGS sequence"/>
</dbReference>
<proteinExistence type="predicted"/>
<sequence>MKQTERIKKMERYLDRASTAVMELSAALDKYEDAQKAISALSRYYGSDEWRQDFADDEAGLLPKDLKRGVLSEDGIWNLLSDSRELNTRLQETAKKTLETLP</sequence>
<protein>
    <recommendedName>
        <fullName evidence="3">DUF4298 domain-containing protein</fullName>
    </recommendedName>
</protein>
<reference evidence="1 2" key="1">
    <citation type="submission" date="2016-10" db="EMBL/GenBank/DDBJ databases">
        <authorList>
            <person name="de Groot N.N."/>
        </authorList>
    </citation>
    <scope>NUCLEOTIDE SEQUENCE [LARGE SCALE GENOMIC DNA]</scope>
    <source>
        <strain evidence="1 2">TC2-24</strain>
    </source>
</reference>
<evidence type="ECO:0000313" key="2">
    <source>
        <dbReference type="Proteomes" id="UP000199373"/>
    </source>
</evidence>
<dbReference type="AlphaFoldDB" id="A0A1I0NA69"/>
<name>A0A1I0NA69_9BACT</name>
<dbReference type="RefSeq" id="WP_091915174.1">
    <property type="nucleotide sequence ID" value="NZ_FOIQ01000002.1"/>
</dbReference>
<accession>A0A1I0NA69</accession>
<gene>
    <name evidence="1" type="ORF">SAMN04487850_1065</name>
</gene>
<dbReference type="EMBL" id="FOIQ01000002">
    <property type="protein sequence ID" value="SEV97790.1"/>
    <property type="molecule type" value="Genomic_DNA"/>
</dbReference>
<evidence type="ECO:0008006" key="3">
    <source>
        <dbReference type="Google" id="ProtNLM"/>
    </source>
</evidence>
<dbReference type="Pfam" id="PF14131">
    <property type="entry name" value="DUF4298"/>
    <property type="match status" value="1"/>
</dbReference>
<evidence type="ECO:0000313" key="1">
    <source>
        <dbReference type="EMBL" id="SEV97790.1"/>
    </source>
</evidence>
<organism evidence="1 2">
    <name type="scientific">Prevotella aff. ruminicola Tc2-24</name>
    <dbReference type="NCBI Taxonomy" id="81582"/>
    <lineage>
        <taxon>Bacteria</taxon>
        <taxon>Pseudomonadati</taxon>
        <taxon>Bacteroidota</taxon>
        <taxon>Bacteroidia</taxon>
        <taxon>Bacteroidales</taxon>
        <taxon>Prevotellaceae</taxon>
        <taxon>Prevotella</taxon>
    </lineage>
</organism>